<reference evidence="2 3" key="1">
    <citation type="submission" date="2016-07" db="EMBL/GenBank/DDBJ databases">
        <authorList>
            <consortium name="Pathogen Informatics"/>
        </authorList>
    </citation>
    <scope>NUCLEOTIDE SEQUENCE [LARGE SCALE GENOMIC DNA]</scope>
</reference>
<evidence type="ECO:0000256" key="1">
    <source>
        <dbReference type="SAM" id="MobiDB-lite"/>
    </source>
</evidence>
<dbReference type="VEuPathDB" id="PlasmoDB:PVW1_090005600"/>
<protein>
    <recommendedName>
        <fullName evidence="4">VIR protein</fullName>
    </recommendedName>
</protein>
<feature type="region of interest" description="Disordered" evidence="1">
    <location>
        <begin position="238"/>
        <end position="270"/>
    </location>
</feature>
<dbReference type="Pfam" id="PF05795">
    <property type="entry name" value="Plasmodium_Vir"/>
    <property type="match status" value="1"/>
</dbReference>
<accession>A0A1G4EB59</accession>
<dbReference type="VEuPathDB" id="PlasmoDB:PVP01_0003610"/>
<dbReference type="Proteomes" id="UP000196402">
    <property type="component" value="Unassembled WGS sequence"/>
</dbReference>
<dbReference type="VEuPathDB" id="PlasmoDB:PVX_035190"/>
<dbReference type="AlphaFoldDB" id="A0A1G4EB59"/>
<evidence type="ECO:0000313" key="2">
    <source>
        <dbReference type="EMBL" id="SCA59543.1"/>
    </source>
</evidence>
<dbReference type="EMBL" id="FLYH01000010">
    <property type="protein sequence ID" value="SCA59543.1"/>
    <property type="molecule type" value="Genomic_DNA"/>
</dbReference>
<feature type="compositionally biased region" description="Polar residues" evidence="1">
    <location>
        <begin position="238"/>
        <end position="252"/>
    </location>
</feature>
<proteinExistence type="predicted"/>
<dbReference type="InterPro" id="IPR008780">
    <property type="entry name" value="Plasmodium_Vir"/>
</dbReference>
<name>A0A1G4EB59_PLAVI</name>
<sequence length="456" mass="53391">MPCSKPFKYPSYECYKEIKKQFVERIKEHNYDISSYIKEYEPKYEKDKLKKLEELPEIFINLKKYLSNGHVLFLPSTYNGEIICNYISYLLCKQIRGKYGDCAQQTFNNFKDFVYSYNKSTDSNICRNKINRLDFDEIRKREALYDLYDMYNELDLQKVTQNPQNRCSIFEPLIFYYNRFNKSFYEEDEELLDKLTKLKALIEQHKWVSDYNCHVTISNLQTLKSDFLEKKKQLEIKSSQSTLTHLPNQPSNDRLEREGKTISTPAEGQPRTLDVGEEQIEARGHEPKFTELELRVAPLTRREGAQKAAVGPTGMSREEKTSPERTNYQNSYDRDVLEYTNPVDEYETDLVRQYRNPTEYPPITPDDQGVLVLMRNTLSKIVQNVDPVPVVGVSGGMGALFLLFRYTPVGTFFRGRRGRAHRIPRSFNGQFLGAFPDIQDYESRYIGYGPINPLAE</sequence>
<evidence type="ECO:0000313" key="3">
    <source>
        <dbReference type="Proteomes" id="UP000196402"/>
    </source>
</evidence>
<feature type="region of interest" description="Disordered" evidence="1">
    <location>
        <begin position="303"/>
        <end position="327"/>
    </location>
</feature>
<evidence type="ECO:0008006" key="4">
    <source>
        <dbReference type="Google" id="ProtNLM"/>
    </source>
</evidence>
<organism evidence="2 3">
    <name type="scientific">Plasmodium vivax</name>
    <name type="common">malaria parasite P. vivax</name>
    <dbReference type="NCBI Taxonomy" id="5855"/>
    <lineage>
        <taxon>Eukaryota</taxon>
        <taxon>Sar</taxon>
        <taxon>Alveolata</taxon>
        <taxon>Apicomplexa</taxon>
        <taxon>Aconoidasida</taxon>
        <taxon>Haemosporida</taxon>
        <taxon>Plasmodiidae</taxon>
        <taxon>Plasmodium</taxon>
        <taxon>Plasmodium (Plasmodium)</taxon>
    </lineage>
</organism>
<dbReference type="VEuPathDB" id="PlasmoDB:PVPAM_020026500"/>
<gene>
    <name evidence="2" type="ORF">PVT01_000008800</name>
</gene>